<accession>A0A5P2CJI7</accession>
<protein>
    <submittedName>
        <fullName evidence="2">Uncharacterized protein</fullName>
    </submittedName>
</protein>
<evidence type="ECO:0000313" key="3">
    <source>
        <dbReference type="Proteomes" id="UP000324015"/>
    </source>
</evidence>
<feature type="region of interest" description="Disordered" evidence="1">
    <location>
        <begin position="190"/>
        <end position="215"/>
    </location>
</feature>
<gene>
    <name evidence="2" type="ORF">DEJ49_20285</name>
</gene>
<feature type="region of interest" description="Disordered" evidence="1">
    <location>
        <begin position="46"/>
        <end position="84"/>
    </location>
</feature>
<dbReference type="AlphaFoldDB" id="A0A5P2CJI7"/>
<dbReference type="Proteomes" id="UP000324015">
    <property type="component" value="Chromosome"/>
</dbReference>
<proteinExistence type="predicted"/>
<dbReference type="EMBL" id="CP029191">
    <property type="protein sequence ID" value="QES43006.1"/>
    <property type="molecule type" value="Genomic_DNA"/>
</dbReference>
<name>A0A5P2CJI7_STRVZ</name>
<dbReference type="RefSeq" id="WP_150185425.1">
    <property type="nucleotide sequence ID" value="NZ_CP029191.1"/>
</dbReference>
<reference evidence="2 3" key="1">
    <citation type="submission" date="2018-05" db="EMBL/GenBank/DDBJ databases">
        <title>Streptomyces venezuelae.</title>
        <authorList>
            <person name="Kim W."/>
            <person name="Lee N."/>
            <person name="Cho B.-K."/>
        </authorList>
    </citation>
    <scope>NUCLEOTIDE SEQUENCE [LARGE SCALE GENOMIC DNA]</scope>
    <source>
        <strain evidence="2 3">ATCC 14585</strain>
    </source>
</reference>
<sequence length="232" mass="24469">MTKCSHTTAGAAARRGRRLHLRLTGLVALPVLVFSVACGGGGDGDGGAKDAGVASAPEESGGQDGSQDGKGQDDRGQGAAEGKGAGKSAFYDAQLKYVQCMRSKAGLKDYPDPRLSGYLDWSKIDELVDPDGKGEEYKGGKNGVCNPELRAAMNLEPERDAQKDYESMLAHAKCMRENGMTKFAYPTMSGGNVMPGGEPNPTDPTMDERSPAYKAAREACKDKLLEGLDGMQ</sequence>
<organism evidence="2 3">
    <name type="scientific">Streptomyces venezuelae</name>
    <dbReference type="NCBI Taxonomy" id="54571"/>
    <lineage>
        <taxon>Bacteria</taxon>
        <taxon>Bacillati</taxon>
        <taxon>Actinomycetota</taxon>
        <taxon>Actinomycetes</taxon>
        <taxon>Kitasatosporales</taxon>
        <taxon>Streptomycetaceae</taxon>
        <taxon>Streptomyces</taxon>
    </lineage>
</organism>
<evidence type="ECO:0000256" key="1">
    <source>
        <dbReference type="SAM" id="MobiDB-lite"/>
    </source>
</evidence>
<evidence type="ECO:0000313" key="2">
    <source>
        <dbReference type="EMBL" id="QES43006.1"/>
    </source>
</evidence>
<feature type="compositionally biased region" description="Basic and acidic residues" evidence="1">
    <location>
        <begin position="206"/>
        <end position="215"/>
    </location>
</feature>